<name>A0A2P4QQI3_RHIID</name>
<dbReference type="EMBL" id="AUPC02000022">
    <property type="protein sequence ID" value="POG79875.1"/>
    <property type="molecule type" value="Genomic_DNA"/>
</dbReference>
<accession>A0A2P4QQI3</accession>
<gene>
    <name evidence="2" type="ORF">GLOIN_2v1869529</name>
</gene>
<protein>
    <submittedName>
        <fullName evidence="2">Uncharacterized protein</fullName>
    </submittedName>
</protein>
<comment type="caution">
    <text evidence="2">The sequence shown here is derived from an EMBL/GenBank/DDBJ whole genome shotgun (WGS) entry which is preliminary data.</text>
</comment>
<feature type="compositionally biased region" description="Basic and acidic residues" evidence="1">
    <location>
        <begin position="121"/>
        <end position="164"/>
    </location>
</feature>
<evidence type="ECO:0000256" key="1">
    <source>
        <dbReference type="SAM" id="MobiDB-lite"/>
    </source>
</evidence>
<proteinExistence type="predicted"/>
<feature type="region of interest" description="Disordered" evidence="1">
    <location>
        <begin position="121"/>
        <end position="184"/>
    </location>
</feature>
<sequence length="184" mass="21403">MFNAKMEVKKIKEKYAWQAFRKLDEKENGKNDFILVKEYIKNMIKYILIYFNNENDLLQAIYKSTMEEDLGIGLQMKGQDELIGKDGVFKKNNKFSVPTHTISNGEKFLDALSSPLSTIPRSKEEHEELDDLNNKFSERLDNLEKKKELSNKEGTTSKERDNFNKNKKCAVTTQGRKEDSDSEC</sequence>
<reference evidence="2 3" key="2">
    <citation type="journal article" date="2018" name="New Phytol.">
        <title>High intraspecific genome diversity in the model arbuscular mycorrhizal symbiont Rhizophagus irregularis.</title>
        <authorList>
            <person name="Chen E.C.H."/>
            <person name="Morin E."/>
            <person name="Beaudet D."/>
            <person name="Noel J."/>
            <person name="Yildirir G."/>
            <person name="Ndikumana S."/>
            <person name="Charron P."/>
            <person name="St-Onge C."/>
            <person name="Giorgi J."/>
            <person name="Kruger M."/>
            <person name="Marton T."/>
            <person name="Ropars J."/>
            <person name="Grigoriev I.V."/>
            <person name="Hainaut M."/>
            <person name="Henrissat B."/>
            <person name="Roux C."/>
            <person name="Martin F."/>
            <person name="Corradi N."/>
        </authorList>
    </citation>
    <scope>NUCLEOTIDE SEQUENCE [LARGE SCALE GENOMIC DNA]</scope>
    <source>
        <strain evidence="2 3">DAOM 197198</strain>
    </source>
</reference>
<reference evidence="2 3" key="1">
    <citation type="journal article" date="2013" name="Proc. Natl. Acad. Sci. U.S.A.">
        <title>Genome of an arbuscular mycorrhizal fungus provides insight into the oldest plant symbiosis.</title>
        <authorList>
            <person name="Tisserant E."/>
            <person name="Malbreil M."/>
            <person name="Kuo A."/>
            <person name="Kohler A."/>
            <person name="Symeonidi A."/>
            <person name="Balestrini R."/>
            <person name="Charron P."/>
            <person name="Duensing N."/>
            <person name="Frei Dit Frey N."/>
            <person name="Gianinazzi-Pearson V."/>
            <person name="Gilbert L.B."/>
            <person name="Handa Y."/>
            <person name="Herr J.R."/>
            <person name="Hijri M."/>
            <person name="Koul R."/>
            <person name="Kawaguchi M."/>
            <person name="Krajinski F."/>
            <person name="Lammers P.J."/>
            <person name="Masclaux F.G."/>
            <person name="Murat C."/>
            <person name="Morin E."/>
            <person name="Ndikumana S."/>
            <person name="Pagni M."/>
            <person name="Petitpierre D."/>
            <person name="Requena N."/>
            <person name="Rosikiewicz P."/>
            <person name="Riley R."/>
            <person name="Saito K."/>
            <person name="San Clemente H."/>
            <person name="Shapiro H."/>
            <person name="van Tuinen D."/>
            <person name="Becard G."/>
            <person name="Bonfante P."/>
            <person name="Paszkowski U."/>
            <person name="Shachar-Hill Y.Y."/>
            <person name="Tuskan G.A."/>
            <person name="Young P.W."/>
            <person name="Sanders I.R."/>
            <person name="Henrissat B."/>
            <person name="Rensing S.A."/>
            <person name="Grigoriev I.V."/>
            <person name="Corradi N."/>
            <person name="Roux C."/>
            <person name="Martin F."/>
        </authorList>
    </citation>
    <scope>NUCLEOTIDE SEQUENCE [LARGE SCALE GENOMIC DNA]</scope>
    <source>
        <strain evidence="2 3">DAOM 197198</strain>
    </source>
</reference>
<organism evidence="2 3">
    <name type="scientific">Rhizophagus irregularis (strain DAOM 181602 / DAOM 197198 / MUCL 43194)</name>
    <name type="common">Arbuscular mycorrhizal fungus</name>
    <name type="synonym">Glomus intraradices</name>
    <dbReference type="NCBI Taxonomy" id="747089"/>
    <lineage>
        <taxon>Eukaryota</taxon>
        <taxon>Fungi</taxon>
        <taxon>Fungi incertae sedis</taxon>
        <taxon>Mucoromycota</taxon>
        <taxon>Glomeromycotina</taxon>
        <taxon>Glomeromycetes</taxon>
        <taxon>Glomerales</taxon>
        <taxon>Glomeraceae</taxon>
        <taxon>Rhizophagus</taxon>
    </lineage>
</organism>
<feature type="compositionally biased region" description="Basic and acidic residues" evidence="1">
    <location>
        <begin position="175"/>
        <end position="184"/>
    </location>
</feature>
<dbReference type="Proteomes" id="UP000018888">
    <property type="component" value="Unassembled WGS sequence"/>
</dbReference>
<keyword evidence="3" id="KW-1185">Reference proteome</keyword>
<evidence type="ECO:0000313" key="2">
    <source>
        <dbReference type="EMBL" id="POG79875.1"/>
    </source>
</evidence>
<evidence type="ECO:0000313" key="3">
    <source>
        <dbReference type="Proteomes" id="UP000018888"/>
    </source>
</evidence>
<dbReference type="VEuPathDB" id="FungiDB:RhiirFUN_006871"/>
<dbReference type="AlphaFoldDB" id="A0A2P4QQI3"/>